<evidence type="ECO:0000256" key="1">
    <source>
        <dbReference type="SAM" id="MobiDB-lite"/>
    </source>
</evidence>
<organism evidence="2 3">
    <name type="scientific">Linum trigynum</name>
    <dbReference type="NCBI Taxonomy" id="586398"/>
    <lineage>
        <taxon>Eukaryota</taxon>
        <taxon>Viridiplantae</taxon>
        <taxon>Streptophyta</taxon>
        <taxon>Embryophyta</taxon>
        <taxon>Tracheophyta</taxon>
        <taxon>Spermatophyta</taxon>
        <taxon>Magnoliopsida</taxon>
        <taxon>eudicotyledons</taxon>
        <taxon>Gunneridae</taxon>
        <taxon>Pentapetalae</taxon>
        <taxon>rosids</taxon>
        <taxon>fabids</taxon>
        <taxon>Malpighiales</taxon>
        <taxon>Linaceae</taxon>
        <taxon>Linum</taxon>
    </lineage>
</organism>
<keyword evidence="3" id="KW-1185">Reference proteome</keyword>
<feature type="region of interest" description="Disordered" evidence="1">
    <location>
        <begin position="1"/>
        <end position="42"/>
    </location>
</feature>
<proteinExistence type="predicted"/>
<name>A0AAV2ET92_9ROSI</name>
<reference evidence="2 3" key="1">
    <citation type="submission" date="2024-04" db="EMBL/GenBank/DDBJ databases">
        <authorList>
            <person name="Fracassetti M."/>
        </authorList>
    </citation>
    <scope>NUCLEOTIDE SEQUENCE [LARGE SCALE GENOMIC DNA]</scope>
</reference>
<dbReference type="AlphaFoldDB" id="A0AAV2ET92"/>
<dbReference type="EMBL" id="OZ034818">
    <property type="protein sequence ID" value="CAL1388838.1"/>
    <property type="molecule type" value="Genomic_DNA"/>
</dbReference>
<sequence length="67" mass="6918">MHVAALDSSRGGARHDTPLSPVAPLSTSPEISSSNPPAAVPGPNFVKHSPAFLLALPSFLCLQEDGR</sequence>
<feature type="compositionally biased region" description="Polar residues" evidence="1">
    <location>
        <begin position="25"/>
        <end position="36"/>
    </location>
</feature>
<dbReference type="Proteomes" id="UP001497516">
    <property type="component" value="Chromosome 5"/>
</dbReference>
<evidence type="ECO:0000313" key="2">
    <source>
        <dbReference type="EMBL" id="CAL1388838.1"/>
    </source>
</evidence>
<evidence type="ECO:0000313" key="3">
    <source>
        <dbReference type="Proteomes" id="UP001497516"/>
    </source>
</evidence>
<gene>
    <name evidence="2" type="ORF">LTRI10_LOCUS29739</name>
</gene>
<accession>A0AAV2ET92</accession>
<protein>
    <submittedName>
        <fullName evidence="2">Uncharacterized protein</fullName>
    </submittedName>
</protein>